<evidence type="ECO:0000313" key="4">
    <source>
        <dbReference type="EMBL" id="TDW56346.1"/>
    </source>
</evidence>
<dbReference type="Proteomes" id="UP000243640">
    <property type="component" value="Unassembled WGS sequence"/>
</dbReference>
<dbReference type="InterPro" id="IPR001763">
    <property type="entry name" value="Rhodanese-like_dom"/>
</dbReference>
<dbReference type="EMBL" id="NQJF01000015">
    <property type="protein sequence ID" value="OYD21430.1"/>
    <property type="molecule type" value="Genomic_DNA"/>
</dbReference>
<dbReference type="SUPFAM" id="SSF52821">
    <property type="entry name" value="Rhodanese/Cell cycle control phosphatase"/>
    <property type="match status" value="1"/>
</dbReference>
<dbReference type="PROSITE" id="PS50206">
    <property type="entry name" value="RHODANESE_3"/>
    <property type="match status" value="1"/>
</dbReference>
<keyword evidence="6" id="KW-1185">Reference proteome</keyword>
<sequence length="182" mass="20604">MWKRLTPALLAVSMALPVYAGADELGLSAKQAYEQNRDNEQVLLVDVRDPVEIMFVGGTNEVDLNVPYLLVDRTVWDEDKQRFRLFRNPQFIEQIQAALAERGLDNTATIITMCRSGSERGLPSAEFLQEHGFTNARYVVHGFQGDSIKEGEQSGFRLVNGWQNEGLPWSPRLSPDKLQRPQ</sequence>
<evidence type="ECO:0000313" key="6">
    <source>
        <dbReference type="Proteomes" id="UP000295058"/>
    </source>
</evidence>
<dbReference type="Proteomes" id="UP000295058">
    <property type="component" value="Unassembled WGS sequence"/>
</dbReference>
<dbReference type="Gene3D" id="3.40.250.10">
    <property type="entry name" value="Rhodanese-like domain"/>
    <property type="match status" value="1"/>
</dbReference>
<accession>A0A235C9Y4</accession>
<feature type="domain" description="Rhodanese" evidence="2">
    <location>
        <begin position="38"/>
        <end position="155"/>
    </location>
</feature>
<gene>
    <name evidence="3" type="ORF">B6S09_16030</name>
    <name evidence="4" type="ORF">LY04_02968</name>
</gene>
<evidence type="ECO:0000313" key="5">
    <source>
        <dbReference type="Proteomes" id="UP000243640"/>
    </source>
</evidence>
<keyword evidence="3" id="KW-0808">Transferase</keyword>
<dbReference type="OrthoDB" id="7835227at2"/>
<organism evidence="3 5">
    <name type="scientific">Oceanimonas baumannii</name>
    <dbReference type="NCBI Taxonomy" id="129578"/>
    <lineage>
        <taxon>Bacteria</taxon>
        <taxon>Pseudomonadati</taxon>
        <taxon>Pseudomonadota</taxon>
        <taxon>Gammaproteobacteria</taxon>
        <taxon>Aeromonadales</taxon>
        <taxon>Aeromonadaceae</taxon>
        <taxon>Oceanimonas</taxon>
    </lineage>
</organism>
<evidence type="ECO:0000256" key="1">
    <source>
        <dbReference type="SAM" id="SignalP"/>
    </source>
</evidence>
<dbReference type="AlphaFoldDB" id="A0A235C9Y4"/>
<dbReference type="RefSeq" id="WP_094279501.1">
    <property type="nucleotide sequence ID" value="NZ_NQJF01000015.1"/>
</dbReference>
<evidence type="ECO:0000313" key="3">
    <source>
        <dbReference type="EMBL" id="OYD21430.1"/>
    </source>
</evidence>
<keyword evidence="1" id="KW-0732">Signal</keyword>
<dbReference type="EMBL" id="SODO01000014">
    <property type="protein sequence ID" value="TDW56346.1"/>
    <property type="molecule type" value="Genomic_DNA"/>
</dbReference>
<protein>
    <submittedName>
        <fullName evidence="3 4">Sulfurtransferase</fullName>
    </submittedName>
</protein>
<dbReference type="InterPro" id="IPR036873">
    <property type="entry name" value="Rhodanese-like_dom_sf"/>
</dbReference>
<reference evidence="3 5" key="1">
    <citation type="submission" date="2017-08" db="EMBL/GenBank/DDBJ databases">
        <title>Draft Genome Sequence of the Marine Bacterium Oceanimonas baumannii ATCC 700832.</title>
        <authorList>
            <person name="Mcclelland W.D."/>
            <person name="Brennan M.A."/>
            <person name="Trachtenberg A.M."/>
            <person name="Maclea K.S."/>
        </authorList>
    </citation>
    <scope>NUCLEOTIDE SEQUENCE [LARGE SCALE GENOMIC DNA]</scope>
    <source>
        <strain evidence="3 5">ATCC 700832</strain>
    </source>
</reference>
<reference evidence="4 6" key="2">
    <citation type="submission" date="2019-03" db="EMBL/GenBank/DDBJ databases">
        <title>Genomic Encyclopedia of Archaeal and Bacterial Type Strains, Phase II (KMG-II): from individual species to whole genera.</title>
        <authorList>
            <person name="Goeker M."/>
        </authorList>
    </citation>
    <scope>NUCLEOTIDE SEQUENCE [LARGE SCALE GENOMIC DNA]</scope>
    <source>
        <strain evidence="4 6">DSM 15594</strain>
    </source>
</reference>
<feature type="signal peptide" evidence="1">
    <location>
        <begin position="1"/>
        <end position="22"/>
    </location>
</feature>
<comment type="caution">
    <text evidence="3">The sequence shown here is derived from an EMBL/GenBank/DDBJ whole genome shotgun (WGS) entry which is preliminary data.</text>
</comment>
<proteinExistence type="predicted"/>
<dbReference type="Pfam" id="PF00581">
    <property type="entry name" value="Rhodanese"/>
    <property type="match status" value="1"/>
</dbReference>
<evidence type="ECO:0000259" key="2">
    <source>
        <dbReference type="PROSITE" id="PS50206"/>
    </source>
</evidence>
<name>A0A235C9Y4_9GAMM</name>
<feature type="chain" id="PRO_5012624434" evidence="1">
    <location>
        <begin position="23"/>
        <end position="182"/>
    </location>
</feature>
<dbReference type="GO" id="GO:0016740">
    <property type="term" value="F:transferase activity"/>
    <property type="evidence" value="ECO:0007669"/>
    <property type="project" value="UniProtKB-KW"/>
</dbReference>